<organism evidence="2 3">
    <name type="scientific">Meleagris gallopavo</name>
    <name type="common">Wild turkey</name>
    <dbReference type="NCBI Taxonomy" id="9103"/>
    <lineage>
        <taxon>Eukaryota</taxon>
        <taxon>Metazoa</taxon>
        <taxon>Chordata</taxon>
        <taxon>Craniata</taxon>
        <taxon>Vertebrata</taxon>
        <taxon>Euteleostomi</taxon>
        <taxon>Archelosauria</taxon>
        <taxon>Archosauria</taxon>
        <taxon>Dinosauria</taxon>
        <taxon>Saurischia</taxon>
        <taxon>Theropoda</taxon>
        <taxon>Coelurosauria</taxon>
        <taxon>Aves</taxon>
        <taxon>Neognathae</taxon>
        <taxon>Galloanserae</taxon>
        <taxon>Galliformes</taxon>
        <taxon>Phasianidae</taxon>
        <taxon>Meleagridinae</taxon>
        <taxon>Meleagris</taxon>
    </lineage>
</organism>
<evidence type="ECO:0000313" key="2">
    <source>
        <dbReference type="Ensembl" id="ENSMGAP00000023003.1"/>
    </source>
</evidence>
<protein>
    <submittedName>
        <fullName evidence="2">Uncharacterized protein</fullName>
    </submittedName>
</protein>
<dbReference type="AlphaFoldDB" id="A0A803XU07"/>
<name>A0A803XU07_MELGA</name>
<dbReference type="Proteomes" id="UP000001645">
    <property type="component" value="Chromosome 11"/>
</dbReference>
<dbReference type="InParanoid" id="A0A803XU07"/>
<feature type="region of interest" description="Disordered" evidence="1">
    <location>
        <begin position="18"/>
        <end position="38"/>
    </location>
</feature>
<reference evidence="2 3" key="1">
    <citation type="journal article" date="2010" name="PLoS Biol.">
        <title>Multi-platform next-generation sequencing of the domestic turkey (Meleagris gallopavo): genome assembly and analysis.</title>
        <authorList>
            <person name="Dalloul R.A."/>
            <person name="Long J.A."/>
            <person name="Zimin A.V."/>
            <person name="Aslam L."/>
            <person name="Beal K."/>
            <person name="Blomberg L.A."/>
            <person name="Bouffard P."/>
            <person name="Burt D.W."/>
            <person name="Crasta O."/>
            <person name="Crooijmans R.P."/>
            <person name="Cooper K."/>
            <person name="Coulombe R.A."/>
            <person name="De S."/>
            <person name="Delany M.E."/>
            <person name="Dodgson J.B."/>
            <person name="Dong J.J."/>
            <person name="Evans C."/>
            <person name="Frederickson K.M."/>
            <person name="Flicek P."/>
            <person name="Florea L."/>
            <person name="Folkerts O."/>
            <person name="Groenen M.A."/>
            <person name="Harkins T.T."/>
            <person name="Herrero J."/>
            <person name="Hoffmann S."/>
            <person name="Megens H.J."/>
            <person name="Jiang A."/>
            <person name="de Jong P."/>
            <person name="Kaiser P."/>
            <person name="Kim H."/>
            <person name="Kim K.W."/>
            <person name="Kim S."/>
            <person name="Langenberger D."/>
            <person name="Lee M.K."/>
            <person name="Lee T."/>
            <person name="Mane S."/>
            <person name="Marcais G."/>
            <person name="Marz M."/>
            <person name="McElroy A.P."/>
            <person name="Modise T."/>
            <person name="Nefedov M."/>
            <person name="Notredame C."/>
            <person name="Paton I.R."/>
            <person name="Payne W.S."/>
            <person name="Pertea G."/>
            <person name="Prickett D."/>
            <person name="Puiu D."/>
            <person name="Qioa D."/>
            <person name="Raineri E."/>
            <person name="Ruffier M."/>
            <person name="Salzberg S.L."/>
            <person name="Schatz M.C."/>
            <person name="Scheuring C."/>
            <person name="Schmidt C.J."/>
            <person name="Schroeder S."/>
            <person name="Searle S.M."/>
            <person name="Smith E.J."/>
            <person name="Smith J."/>
            <person name="Sonstegard T.S."/>
            <person name="Stadler P.F."/>
            <person name="Tafer H."/>
            <person name="Tu Z.J."/>
            <person name="Van Tassell C.P."/>
            <person name="Vilella A.J."/>
            <person name="Williams K.P."/>
            <person name="Yorke J.A."/>
            <person name="Zhang L."/>
            <person name="Zhang H.B."/>
            <person name="Zhang X."/>
            <person name="Zhang Y."/>
            <person name="Reed K.M."/>
        </authorList>
    </citation>
    <scope>NUCLEOTIDE SEQUENCE [LARGE SCALE GENOMIC DNA]</scope>
</reference>
<evidence type="ECO:0000256" key="1">
    <source>
        <dbReference type="SAM" id="MobiDB-lite"/>
    </source>
</evidence>
<reference evidence="2" key="2">
    <citation type="submission" date="2025-08" db="UniProtKB">
        <authorList>
            <consortium name="Ensembl"/>
        </authorList>
    </citation>
    <scope>IDENTIFICATION</scope>
</reference>
<proteinExistence type="predicted"/>
<keyword evidence="3" id="KW-1185">Reference proteome</keyword>
<evidence type="ECO:0000313" key="3">
    <source>
        <dbReference type="Proteomes" id="UP000001645"/>
    </source>
</evidence>
<accession>A0A803XU07</accession>
<sequence length="110" mass="12554">MEPRNGFGWKGSQRSTIWRISPEEPKAKPTPSKPSLRQTLASATKSSGAWGAEKGNLMVRAWTSFNCNKFTYFSCSLGTYVFLYKKRNKKYQRTIRRRKGKGIDFPPGKS</sequence>
<dbReference type="Ensembl" id="ENSMGAT00000026583.1">
    <property type="protein sequence ID" value="ENSMGAP00000023003.1"/>
    <property type="gene ID" value="ENSMGAG00000019433.1"/>
</dbReference>
<reference evidence="2" key="3">
    <citation type="submission" date="2025-09" db="UniProtKB">
        <authorList>
            <consortium name="Ensembl"/>
        </authorList>
    </citation>
    <scope>IDENTIFICATION</scope>
</reference>